<sequence>MFKRAQLIALFSLLMAGSAVSRAQDAAVEQGSADAPAKAVAERPLFVENSIYPTGRTTVFGVAQTSVTDVVILNNGLDQGFRLGMVCQVSRSGQNVADLILVDVRGNRAAGLILNLESGEAIRSGDGVSIKTINI</sequence>
<name>A0A842HB10_9BACT</name>
<dbReference type="Proteomes" id="UP000546464">
    <property type="component" value="Unassembled WGS sequence"/>
</dbReference>
<evidence type="ECO:0000313" key="3">
    <source>
        <dbReference type="Proteomes" id="UP000546464"/>
    </source>
</evidence>
<comment type="caution">
    <text evidence="2">The sequence shown here is derived from an EMBL/GenBank/DDBJ whole genome shotgun (WGS) entry which is preliminary data.</text>
</comment>
<keyword evidence="1" id="KW-0732">Signal</keyword>
<organism evidence="2 3">
    <name type="scientific">Ruficoccus amylovorans</name>
    <dbReference type="NCBI Taxonomy" id="1804625"/>
    <lineage>
        <taxon>Bacteria</taxon>
        <taxon>Pseudomonadati</taxon>
        <taxon>Verrucomicrobiota</taxon>
        <taxon>Opitutia</taxon>
        <taxon>Puniceicoccales</taxon>
        <taxon>Cerasicoccaceae</taxon>
        <taxon>Ruficoccus</taxon>
    </lineage>
</organism>
<feature type="chain" id="PRO_5032779409" evidence="1">
    <location>
        <begin position="24"/>
        <end position="135"/>
    </location>
</feature>
<proteinExistence type="predicted"/>
<reference evidence="2 3" key="1">
    <citation type="submission" date="2020-07" db="EMBL/GenBank/DDBJ databases">
        <authorList>
            <person name="Feng X."/>
        </authorList>
    </citation>
    <scope>NUCLEOTIDE SEQUENCE [LARGE SCALE GENOMIC DNA]</scope>
    <source>
        <strain evidence="2 3">JCM31066</strain>
    </source>
</reference>
<dbReference type="RefSeq" id="WP_185674328.1">
    <property type="nucleotide sequence ID" value="NZ_JACHVB010000013.1"/>
</dbReference>
<dbReference type="AlphaFoldDB" id="A0A842HB10"/>
<evidence type="ECO:0000313" key="2">
    <source>
        <dbReference type="EMBL" id="MBC2593319.1"/>
    </source>
</evidence>
<feature type="signal peptide" evidence="1">
    <location>
        <begin position="1"/>
        <end position="23"/>
    </location>
</feature>
<gene>
    <name evidence="2" type="ORF">H5P28_03495</name>
</gene>
<protein>
    <submittedName>
        <fullName evidence="2">Uncharacterized protein</fullName>
    </submittedName>
</protein>
<dbReference type="EMBL" id="JACHVB010000013">
    <property type="protein sequence ID" value="MBC2593319.1"/>
    <property type="molecule type" value="Genomic_DNA"/>
</dbReference>
<evidence type="ECO:0000256" key="1">
    <source>
        <dbReference type="SAM" id="SignalP"/>
    </source>
</evidence>
<keyword evidence="3" id="KW-1185">Reference proteome</keyword>
<accession>A0A842HB10</accession>